<dbReference type="GO" id="GO:0046872">
    <property type="term" value="F:metal ion binding"/>
    <property type="evidence" value="ECO:0007669"/>
    <property type="project" value="UniProtKB-KW"/>
</dbReference>
<dbReference type="AlphaFoldDB" id="A0A368JW52"/>
<dbReference type="InterPro" id="IPR025410">
    <property type="entry name" value="Lant_dehyd"/>
</dbReference>
<keyword evidence="1" id="KW-0479">Metal-binding</keyword>
<keyword evidence="1" id="KW-0862">Zinc</keyword>
<comment type="caution">
    <text evidence="3">The sequence shown here is derived from an EMBL/GenBank/DDBJ whole genome shotgun (WGS) entry which is preliminary data.</text>
</comment>
<dbReference type="InterPro" id="IPR007822">
    <property type="entry name" value="LANC-like"/>
</dbReference>
<dbReference type="OrthoDB" id="9148343at2"/>
<dbReference type="Gene3D" id="1.50.10.20">
    <property type="match status" value="1"/>
</dbReference>
<sequence>MSSPSFGSDVFSEIYRHILINSEKEILQLQNSLIPKEALNKCFESAFLPILRKAWERPLILEMNFANQDGLLQGDSEVERFKFFVREVCKPENFTALCEKYPGLWESWQREMGTCTAFLKCLIGHVKSDIESAADHFYGDATVAVIGGIYVIGDPHRGMRQAARVEYINKDGLNRTLYYKPRSLAIDEGFNSFIVWWNHRFPIDHCVPRALNRGDYGWTEAIVQRECETTDQVRSFYRRYGSLMALMHLFAATDLHMENIIASGEYPVIVDLETLFSCTLEAEKHHPTNGHIYATLLLPTDTVHGAVEISPLSAQAKAQTDIDVLVNPQQRTCFLKMEEKKAITGDTGSQVIFKSEGVDFSKHEQDVISGIRETLTLLYLNRDCVLAAIKENMGGSQVRIIVQPTDEYGKILYNIYHPNSLRNKGAALDARALCSGSRDADIMESEIADLGRGDIPYFQMPFDEPVLTNGLGNELSTAVFQSPRQKLEYQFSRLTPAFIDEVVEDTKYAFLAHRVRRGEECVGQKLTCNRMLAAFSDNQWLDELALVAMNGIMCRVLHIGGRYYWRNMHVTAELTIRAGLSEVDLYQGIAGIALAFHVVGQRQSCSRFLNFARCLASQVADQLDDLPVELGALSGTAGVLWAICTINADQLTWLLSTIDRELAKLAYRLVTETFEKYEQLDFLAGVSGTLSMLLRLHRLYCEYPIGKEIAWLADFSFTLLKNKADALLDDKATLLGFAHGTAGVSASLAEYMSYFGREDRDAIAIILRNLKRETRYRTERGWPRFDQNDACNTSWCHGTVGIGYSRLLCRPYIPADVYESDMSTVKARLGEDQASLCLCHGMTADYYLARALGLDGTEMLYRIRKEVEAHSIKTDFGLNGFEIVGALTGVSSLFVGDAILFNKI</sequence>
<evidence type="ECO:0000259" key="2">
    <source>
        <dbReference type="Pfam" id="PF13575"/>
    </source>
</evidence>
<organism evidence="3 4">
    <name type="scientific">Phyllobacterium salinisoli</name>
    <dbReference type="NCBI Taxonomy" id="1899321"/>
    <lineage>
        <taxon>Bacteria</taxon>
        <taxon>Pseudomonadati</taxon>
        <taxon>Pseudomonadota</taxon>
        <taxon>Alphaproteobacteria</taxon>
        <taxon>Hyphomicrobiales</taxon>
        <taxon>Phyllobacteriaceae</taxon>
        <taxon>Phyllobacterium</taxon>
    </lineage>
</organism>
<accession>A0A368JW52</accession>
<protein>
    <submittedName>
        <fullName evidence="3">Type 2 lantipeptide synthetase LanM</fullName>
    </submittedName>
</protein>
<feature type="domain" description="Lantibiotic biosynthesis protein dehydration" evidence="2">
    <location>
        <begin position="101"/>
        <end position="460"/>
    </location>
</feature>
<dbReference type="PRINTS" id="PR01950">
    <property type="entry name" value="LANCSUPER"/>
</dbReference>
<feature type="binding site" evidence="1">
    <location>
        <position position="796"/>
    </location>
    <ligand>
        <name>Zn(2+)</name>
        <dbReference type="ChEBI" id="CHEBI:29105"/>
    </ligand>
</feature>
<dbReference type="GO" id="GO:0031179">
    <property type="term" value="P:peptide modification"/>
    <property type="evidence" value="ECO:0007669"/>
    <property type="project" value="InterPro"/>
</dbReference>
<dbReference type="Pfam" id="PF13575">
    <property type="entry name" value="DUF4135"/>
    <property type="match status" value="1"/>
</dbReference>
<dbReference type="SUPFAM" id="SSF158745">
    <property type="entry name" value="LanC-like"/>
    <property type="match status" value="1"/>
</dbReference>
<dbReference type="NCBIfam" id="TIGR03897">
    <property type="entry name" value="lanti_2_LanM"/>
    <property type="match status" value="1"/>
</dbReference>
<dbReference type="Proteomes" id="UP000253420">
    <property type="component" value="Unassembled WGS sequence"/>
</dbReference>
<dbReference type="EMBL" id="QOZG01000048">
    <property type="protein sequence ID" value="RCS21396.1"/>
    <property type="molecule type" value="Genomic_DNA"/>
</dbReference>
<name>A0A368JW52_9HYPH</name>
<proteinExistence type="predicted"/>
<keyword evidence="4" id="KW-1185">Reference proteome</keyword>
<evidence type="ECO:0000313" key="4">
    <source>
        <dbReference type="Proteomes" id="UP000253420"/>
    </source>
</evidence>
<evidence type="ECO:0000256" key="1">
    <source>
        <dbReference type="PIRSR" id="PIRSR607822-1"/>
    </source>
</evidence>
<feature type="binding site" evidence="1">
    <location>
        <position position="839"/>
    </location>
    <ligand>
        <name>Zn(2+)</name>
        <dbReference type="ChEBI" id="CHEBI:29105"/>
    </ligand>
</feature>
<dbReference type="Pfam" id="PF05147">
    <property type="entry name" value="LANC_like"/>
    <property type="match status" value="1"/>
</dbReference>
<gene>
    <name evidence="3" type="primary">lanM</name>
    <name evidence="3" type="ORF">DUT91_24435</name>
</gene>
<reference evidence="3 4" key="1">
    <citation type="submission" date="2018-07" db="EMBL/GenBank/DDBJ databases">
        <title>The draft genome of Phyllobacterium salinisoli.</title>
        <authorList>
            <person name="Liu L."/>
            <person name="Li L."/>
            <person name="Zhang X."/>
            <person name="Liang L."/>
        </authorList>
    </citation>
    <scope>NUCLEOTIDE SEQUENCE [LARGE SCALE GENOMIC DNA]</scope>
    <source>
        <strain evidence="3 4">LLAN61</strain>
    </source>
</reference>
<feature type="binding site" evidence="1">
    <location>
        <position position="840"/>
    </location>
    <ligand>
        <name>Zn(2+)</name>
        <dbReference type="ChEBI" id="CHEBI:29105"/>
    </ligand>
</feature>
<evidence type="ECO:0000313" key="3">
    <source>
        <dbReference type="EMBL" id="RCS21396.1"/>
    </source>
</evidence>
<dbReference type="RefSeq" id="WP_114442986.1">
    <property type="nucleotide sequence ID" value="NZ_QOZG01000048.1"/>
</dbReference>
<dbReference type="InterPro" id="IPR017146">
    <property type="entry name" value="Lanti_2_LanM"/>
</dbReference>
<dbReference type="SMART" id="SM01260">
    <property type="entry name" value="LANC_like"/>
    <property type="match status" value="1"/>
</dbReference>
<dbReference type="PIRSF" id="PIRSF037228">
    <property type="entry name" value="Lant_mod_RumM"/>
    <property type="match status" value="1"/>
</dbReference>